<protein>
    <recommendedName>
        <fullName evidence="2">Transposable element P transposase</fullName>
    </recommendedName>
</protein>
<feature type="non-terminal residue" evidence="1">
    <location>
        <position position="1"/>
    </location>
</feature>
<evidence type="ECO:0008006" key="2">
    <source>
        <dbReference type="Google" id="ProtNLM"/>
    </source>
</evidence>
<dbReference type="EMBL" id="GDQN01003196">
    <property type="protein sequence ID" value="JAT87858.1"/>
    <property type="molecule type" value="Transcribed_RNA"/>
</dbReference>
<evidence type="ECO:0000313" key="1">
    <source>
        <dbReference type="EMBL" id="JAT87858.1"/>
    </source>
</evidence>
<proteinExistence type="predicted"/>
<dbReference type="AlphaFoldDB" id="A0A1E1WLM5"/>
<name>A0A1E1WLM5_PECGO</name>
<feature type="non-terminal residue" evidence="1">
    <location>
        <position position="172"/>
    </location>
</feature>
<gene>
    <name evidence="1" type="ORF">g.2089</name>
</gene>
<sequence>EHQVEFFNNMSYFFQTFRLINSKNGTDATKNVNFIQGFQITIRSILSLFEDMKLEGYKHLLTKRLNCDIIENFFAEIRSAYGNAKDSTSRQFVCAYRRNFFANIMKPPKEGKNADLSEFLVHLNYFKNDCSEIDKEPDIFMAPQERDLRDITCTDYQELQIPENNGFYHICG</sequence>
<reference evidence="1" key="1">
    <citation type="submission" date="2015-09" db="EMBL/GenBank/DDBJ databases">
        <title>De novo assembly of Pectinophora gossypiella (Pink Bollworm) gut transcriptome.</title>
        <authorList>
            <person name="Tassone E.E."/>
        </authorList>
    </citation>
    <scope>NUCLEOTIDE SEQUENCE</scope>
</reference>
<accession>A0A1E1WLM5</accession>
<organism evidence="1">
    <name type="scientific">Pectinophora gossypiella</name>
    <name type="common">Cotton pink bollworm</name>
    <name type="synonym">Depressaria gossypiella</name>
    <dbReference type="NCBI Taxonomy" id="13191"/>
    <lineage>
        <taxon>Eukaryota</taxon>
        <taxon>Metazoa</taxon>
        <taxon>Ecdysozoa</taxon>
        <taxon>Arthropoda</taxon>
        <taxon>Hexapoda</taxon>
        <taxon>Insecta</taxon>
        <taxon>Pterygota</taxon>
        <taxon>Neoptera</taxon>
        <taxon>Endopterygota</taxon>
        <taxon>Lepidoptera</taxon>
        <taxon>Glossata</taxon>
        <taxon>Ditrysia</taxon>
        <taxon>Gelechioidea</taxon>
        <taxon>Gelechiidae</taxon>
        <taxon>Apatetrinae</taxon>
        <taxon>Pectinophora</taxon>
    </lineage>
</organism>